<dbReference type="EMBL" id="NBSK02000007">
    <property type="protein sequence ID" value="KAJ0195537.1"/>
    <property type="molecule type" value="Genomic_DNA"/>
</dbReference>
<evidence type="ECO:0000313" key="4">
    <source>
        <dbReference type="EMBL" id="KAJ0195537.1"/>
    </source>
</evidence>
<evidence type="ECO:0000259" key="3">
    <source>
        <dbReference type="PROSITE" id="PS50878"/>
    </source>
</evidence>
<feature type="domain" description="Reverse transcriptase" evidence="3">
    <location>
        <begin position="1394"/>
        <end position="1673"/>
    </location>
</feature>
<dbReference type="SUPFAM" id="SSF56672">
    <property type="entry name" value="DNA/RNA polymerases"/>
    <property type="match status" value="1"/>
</dbReference>
<protein>
    <recommendedName>
        <fullName evidence="3">Reverse transcriptase domain-containing protein</fullName>
    </recommendedName>
</protein>
<dbReference type="SUPFAM" id="SSF56219">
    <property type="entry name" value="DNase I-like"/>
    <property type="match status" value="1"/>
</dbReference>
<dbReference type="Pfam" id="PF14111">
    <property type="entry name" value="DUF4283"/>
    <property type="match status" value="1"/>
</dbReference>
<sequence length="2128" mass="243511">MVGVPPDLEPDVIMRKKGKIVNSKNKSKEASINVQEMIANPVPPKSVSLLVKKFDSDAKSPDSKDEGKFGNTFNEGTVIENSSNSSDVNFDAASMAPLTNCNPIKMEDGMIEGLSSPVHEFEKDIELFCSPGEKDAMLCFWNGLSSNEKEGFVHGLRFIKKKYNKEGEYDSELDDSIDNIRKISSVSQRNDILMNWKDLNQKKKEKVFHKLCTSKIKKQVEANFGKNRVPFKPSSSLFPAAIDMKKHSDLEASDGLQKVGETVLEIIPEGVPVLSSNETVVVDLQKLCAMQPQVKDNKIKRKIEIDELVSKQIEQVCNAIDYNFPSKFNQIDLANEGEFKFNYVDADEKELDAKMIIDGNEDICLNSRNTNGGLLITKEMLEQMKMKNLKSEEQKPIPKPNSMEVEENHPVSYAEKVSGKKLNAANLISKIKKNAELPNGVVEMPLSDILKGCSPFKTTLYGYFIDKHVNFFNVNKFAHNMWKKYGLEEVMVNDEGIYFFKFSTEQGMVSVLEGGVWMIFDSALIVRRWTTGVSSVKDQHDKVPVWVKIFNVPLEYWNGTGLSHIAWEIGKPLDVDAHTAKMCQEHWGRPAFMRILIEMSAASEWLKEIHVYSSDLTTGERILSKCKIEYAWNPSKCSHCKVYGHKDSSCGILLAKEVNNIESSVSNEKIEEGDKVDLMEVLIASTKKVEENNDGFQKVVKRNKGNYMGENKTEQYGSKSQEPVQGQKGKFQENGKKWGGNIAGNQGQKGNTYAKNGNNSGGNQWNKGKGIQGQNGKNNFGNGMNKGVKLEQGQNSKNGNFFGKARDMGAVSVENNMQGNNAVNRNFPDQKQVAEMSKKVVSGQKYIPKTGPDIKISSNFDLKTRNEKSNDPVIPFSANKFDALNDLEDDNQIAFIKGGIPEIDLDYLDKVDQMEIIGGIPLVDTNMEGLSNDEKNLSLLAILEPQVSSNKLNEKCEKVFGSWKWTAIKGNMGRTYRIILGWNSLLFYVNLIDHNDQVIHCKVCFPSTNKYVFCSIVYAANKYIDRRALWTSLVHHKGFIKEDPWIIGGDFNVTLDLSESSAGSSKFSKGMVEFLDCINTLEIQDINCNGLNFTWNQKPQGDNGIMKKLDRVMGNCSLLDLFPSICASFLPYGLSDHSPIIIKIPVRINFKVLPFKFPNVLTLCPELKLLVERHWKVDIQGVKMFILTQKLKILKKPIRNLLKMQGHFSDNVNHFRKELEAVQVDLDLDPYNSHLRDLEAIFLGELKKAYDKEERFLKQKAKIQWLKEGDSNSKFFHRIVKGKMHKNRIEAVMNSRGEWLEGDDVYKEFIEYFQDFLGKEVPCDEIFLPESLFIKKLDLIDAVEMVKIVSNEEIKAALFDIDDDKAPGPDGYSAKFFKSMWSIIGEDFCLAVKEFFANGKILKEINATVIALVPKVISPGKVSDFRPISCCSVIYKCISKIIVGRLRNHLGSIVAENQSAFIPGRSITDNILLSQELVRGYHRDRGFSRCALKVDIQKAYDTVSWSFLQNILFHFGFHPAMIKWIMQCVSSPSYMISMNGSFHGYFDGKRGLRQGCPLSPYLFTLVMEIFNLIFQRRIKNEPMFKYHWRCKNLKLTHLCFADDLMIFCHGNKASVRVIKDSLDEFAKVAGLQPNFSKSNIFFGNVKTNVKRKILDTLPFVEGKLPMRYLGIPLISTRLFIRDCKRLVDKVRCRIGDWRNKFLSYAGRLQLISSVLYSLPVYWASCLLIPASITKEIEKLMMNFLWDCDESKKGRAKVSWSSICKPVEYGGLGLRNLRAWNKAILSKRIWMIISNHDSLWVKWINIHVLKGRSFWDIEEKQDLSWSWRNLIRLRTKFRNQFVTKIGNGANSFMWFDDWHQLGAFSHVLSPREIANAGFRISDKVKDVIVDNSWFWPPEWLILIPQLNDYQLPVLDPMVADRVLWRKRDGQVVDFDIHQVWRDLSSCGQKVPWAHLVWFKQRIPRFSFILWLAIQERLMTQDRMRFWEKKKNLKCVFCNKQQDSHDHLFFECPFSSLVWKVVKDKVGISSNSQGWKELIEEFQDLFKGKSVQVFIMKIAFAASVYYIWRERNCRIFRKGKNEEMKIALNIFEEIRLKLIGLKGDFLGFDNIVKRKWGVPVGDNNHDFFDD</sequence>
<evidence type="ECO:0000256" key="1">
    <source>
        <dbReference type="SAM" id="MobiDB-lite"/>
    </source>
</evidence>
<feature type="region of interest" description="Disordered" evidence="1">
    <location>
        <begin position="708"/>
        <end position="730"/>
    </location>
</feature>
<keyword evidence="5" id="KW-1185">Reference proteome</keyword>
<dbReference type="Pfam" id="PF00078">
    <property type="entry name" value="RVT_1"/>
    <property type="match status" value="1"/>
</dbReference>
<evidence type="ECO:0000313" key="5">
    <source>
        <dbReference type="Proteomes" id="UP000235145"/>
    </source>
</evidence>
<dbReference type="Gene3D" id="3.60.10.10">
    <property type="entry name" value="Endonuclease/exonuclease/phosphatase"/>
    <property type="match status" value="1"/>
</dbReference>
<dbReference type="PANTHER" id="PTHR33116">
    <property type="entry name" value="REVERSE TRANSCRIPTASE ZINC-BINDING DOMAIN-CONTAINING PROTEIN-RELATED-RELATED"/>
    <property type="match status" value="1"/>
</dbReference>
<feature type="region of interest" description="Disordered" evidence="1">
    <location>
        <begin position="56"/>
        <end position="86"/>
    </location>
</feature>
<keyword evidence="2" id="KW-0472">Membrane</keyword>
<gene>
    <name evidence="4" type="ORF">LSAT_V11C700388220</name>
</gene>
<reference evidence="4 5" key="1">
    <citation type="journal article" date="2017" name="Nat. Commun.">
        <title>Genome assembly with in vitro proximity ligation data and whole-genome triplication in lettuce.</title>
        <authorList>
            <person name="Reyes-Chin-Wo S."/>
            <person name="Wang Z."/>
            <person name="Yang X."/>
            <person name="Kozik A."/>
            <person name="Arikit S."/>
            <person name="Song C."/>
            <person name="Xia L."/>
            <person name="Froenicke L."/>
            <person name="Lavelle D.O."/>
            <person name="Truco M.J."/>
            <person name="Xia R."/>
            <person name="Zhu S."/>
            <person name="Xu C."/>
            <person name="Xu H."/>
            <person name="Xu X."/>
            <person name="Cox K."/>
            <person name="Korf I."/>
            <person name="Meyers B.C."/>
            <person name="Michelmore R.W."/>
        </authorList>
    </citation>
    <scope>NUCLEOTIDE SEQUENCE [LARGE SCALE GENOMIC DNA]</scope>
    <source>
        <strain evidence="5">cv. Salinas</strain>
        <tissue evidence="4">Seedlings</tissue>
    </source>
</reference>
<dbReference type="Proteomes" id="UP000235145">
    <property type="component" value="Unassembled WGS sequence"/>
</dbReference>
<keyword evidence="2" id="KW-0812">Transmembrane</keyword>
<dbReference type="Pfam" id="PF13966">
    <property type="entry name" value="zf-RVT"/>
    <property type="match status" value="1"/>
</dbReference>
<feature type="compositionally biased region" description="Polar residues" evidence="1">
    <location>
        <begin position="71"/>
        <end position="86"/>
    </location>
</feature>
<comment type="caution">
    <text evidence="4">The sequence shown here is derived from an EMBL/GenBank/DDBJ whole genome shotgun (WGS) entry which is preliminary data.</text>
</comment>
<dbReference type="InterPro" id="IPR036691">
    <property type="entry name" value="Endo/exonu/phosph_ase_sf"/>
</dbReference>
<dbReference type="InterPro" id="IPR000477">
    <property type="entry name" value="RT_dom"/>
</dbReference>
<feature type="compositionally biased region" description="Polar residues" evidence="1">
    <location>
        <begin position="714"/>
        <end position="724"/>
    </location>
</feature>
<keyword evidence="2" id="KW-1133">Transmembrane helix</keyword>
<organism evidence="4 5">
    <name type="scientific">Lactuca sativa</name>
    <name type="common">Garden lettuce</name>
    <dbReference type="NCBI Taxonomy" id="4236"/>
    <lineage>
        <taxon>Eukaryota</taxon>
        <taxon>Viridiplantae</taxon>
        <taxon>Streptophyta</taxon>
        <taxon>Embryophyta</taxon>
        <taxon>Tracheophyta</taxon>
        <taxon>Spermatophyta</taxon>
        <taxon>Magnoliopsida</taxon>
        <taxon>eudicotyledons</taxon>
        <taxon>Gunneridae</taxon>
        <taxon>Pentapetalae</taxon>
        <taxon>asterids</taxon>
        <taxon>campanulids</taxon>
        <taxon>Asterales</taxon>
        <taxon>Asteraceae</taxon>
        <taxon>Cichorioideae</taxon>
        <taxon>Cichorieae</taxon>
        <taxon>Lactucinae</taxon>
        <taxon>Lactuca</taxon>
    </lineage>
</organism>
<dbReference type="InterPro" id="IPR025558">
    <property type="entry name" value="DUF4283"/>
</dbReference>
<proteinExistence type="predicted"/>
<evidence type="ECO:0000256" key="2">
    <source>
        <dbReference type="SAM" id="Phobius"/>
    </source>
</evidence>
<dbReference type="PANTHER" id="PTHR33116:SF84">
    <property type="entry name" value="RNA-DIRECTED DNA POLYMERASE"/>
    <property type="match status" value="1"/>
</dbReference>
<dbReference type="CDD" id="cd01650">
    <property type="entry name" value="RT_nLTR_like"/>
    <property type="match status" value="1"/>
</dbReference>
<dbReference type="InterPro" id="IPR026960">
    <property type="entry name" value="RVT-Znf"/>
</dbReference>
<feature type="compositionally biased region" description="Basic and acidic residues" evidence="1">
    <location>
        <begin position="56"/>
        <end position="68"/>
    </location>
</feature>
<accession>A0A9R1UYQ7</accession>
<dbReference type="PROSITE" id="PS50878">
    <property type="entry name" value="RT_POL"/>
    <property type="match status" value="1"/>
</dbReference>
<dbReference type="InterPro" id="IPR043502">
    <property type="entry name" value="DNA/RNA_pol_sf"/>
</dbReference>
<name>A0A9R1UYQ7_LACSA</name>
<feature type="transmembrane region" description="Helical" evidence="2">
    <location>
        <begin position="2049"/>
        <end position="2066"/>
    </location>
</feature>